<feature type="transmembrane region" description="Helical" evidence="1">
    <location>
        <begin position="7"/>
        <end position="28"/>
    </location>
</feature>
<evidence type="ECO:0000313" key="2">
    <source>
        <dbReference type="EMBL" id="SMD45744.1"/>
    </source>
</evidence>
<sequence length="92" mass="10540">MYKKQNILFIFPLVLSVLFILLGGVMIVKDLAAYGVNSRTLKLSGLGGHLLILIGIIFLVVTYYSLSPFSWIRNIDFNFFNRKRKENGDKKK</sequence>
<evidence type="ECO:0000313" key="3">
    <source>
        <dbReference type="Proteomes" id="UP000192333"/>
    </source>
</evidence>
<proteinExistence type="predicted"/>
<dbReference type="RefSeq" id="WP_084122723.1">
    <property type="nucleotide sequence ID" value="NZ_LT838813.1"/>
</dbReference>
<keyword evidence="1" id="KW-1133">Transmembrane helix</keyword>
<dbReference type="EMBL" id="LT838813">
    <property type="protein sequence ID" value="SMD45744.1"/>
    <property type="molecule type" value="Genomic_DNA"/>
</dbReference>
<dbReference type="OrthoDB" id="854007at2"/>
<reference evidence="3" key="1">
    <citation type="submission" date="2017-04" db="EMBL/GenBank/DDBJ databases">
        <authorList>
            <person name="Varghese N."/>
            <person name="Submissions S."/>
        </authorList>
    </citation>
    <scope>NUCLEOTIDE SEQUENCE [LARGE SCALE GENOMIC DNA]</scope>
    <source>
        <strain evidence="3">DSM 16537</strain>
    </source>
</reference>
<keyword evidence="1" id="KW-0472">Membrane</keyword>
<name>A0A1W2HAC9_9BACT</name>
<evidence type="ECO:0000256" key="1">
    <source>
        <dbReference type="SAM" id="Phobius"/>
    </source>
</evidence>
<dbReference type="AlphaFoldDB" id="A0A1W2HAC9"/>
<feature type="transmembrane region" description="Helical" evidence="1">
    <location>
        <begin position="48"/>
        <end position="66"/>
    </location>
</feature>
<organism evidence="2 3">
    <name type="scientific">Aquiflexum balticum DSM 16537</name>
    <dbReference type="NCBI Taxonomy" id="758820"/>
    <lineage>
        <taxon>Bacteria</taxon>
        <taxon>Pseudomonadati</taxon>
        <taxon>Bacteroidota</taxon>
        <taxon>Cytophagia</taxon>
        <taxon>Cytophagales</taxon>
        <taxon>Cyclobacteriaceae</taxon>
        <taxon>Aquiflexum</taxon>
    </lineage>
</organism>
<accession>A0A1W2HAC9</accession>
<dbReference type="Proteomes" id="UP000192333">
    <property type="component" value="Chromosome I"/>
</dbReference>
<keyword evidence="3" id="KW-1185">Reference proteome</keyword>
<gene>
    <name evidence="2" type="ORF">SAMN00777080_4409</name>
</gene>
<keyword evidence="1" id="KW-0812">Transmembrane</keyword>
<dbReference type="STRING" id="758820.SAMN00777080_4409"/>
<protein>
    <submittedName>
        <fullName evidence="2">Uncharacterized protein</fullName>
    </submittedName>
</protein>